<feature type="domain" description="SRCR" evidence="7">
    <location>
        <begin position="46"/>
        <end position="146"/>
    </location>
</feature>
<dbReference type="GeneID" id="105442523"/>
<dbReference type="GO" id="GO:0016020">
    <property type="term" value="C:membrane"/>
    <property type="evidence" value="ECO:0007669"/>
    <property type="project" value="InterPro"/>
</dbReference>
<name>A0A7M7PC26_STRPU</name>
<keyword evidence="3 5" id="KW-1015">Disulfide bond</keyword>
<protein>
    <recommendedName>
        <fullName evidence="7">SRCR domain-containing protein</fullName>
    </recommendedName>
</protein>
<feature type="signal peptide" evidence="6">
    <location>
        <begin position="1"/>
        <end position="21"/>
    </location>
</feature>
<accession>A0A7M7PC26</accession>
<dbReference type="PRINTS" id="PR00258">
    <property type="entry name" value="SPERACTRCPTR"/>
</dbReference>
<dbReference type="AlphaFoldDB" id="A0A7M7PC26"/>
<dbReference type="SUPFAM" id="SSF56487">
    <property type="entry name" value="SRCR-like"/>
    <property type="match status" value="1"/>
</dbReference>
<dbReference type="EnsemblMetazoa" id="XM_030991081">
    <property type="protein sequence ID" value="XP_030846941"/>
    <property type="gene ID" value="LOC105442523"/>
</dbReference>
<dbReference type="InParanoid" id="A0A7M7PC26"/>
<proteinExistence type="predicted"/>
<evidence type="ECO:0000256" key="1">
    <source>
        <dbReference type="ARBA" id="ARBA00022729"/>
    </source>
</evidence>
<feature type="chain" id="PRO_5029723975" description="SRCR domain-containing protein" evidence="6">
    <location>
        <begin position="22"/>
        <end position="174"/>
    </location>
</feature>
<dbReference type="SMART" id="SM00202">
    <property type="entry name" value="SR"/>
    <property type="match status" value="1"/>
</dbReference>
<dbReference type="PANTHER" id="PTHR19331:SF465">
    <property type="entry name" value="EGG PEPTIDE SPERACT RECEPTOR"/>
    <property type="match status" value="1"/>
</dbReference>
<dbReference type="Proteomes" id="UP000007110">
    <property type="component" value="Unassembled WGS sequence"/>
</dbReference>
<evidence type="ECO:0000313" key="9">
    <source>
        <dbReference type="Proteomes" id="UP000007110"/>
    </source>
</evidence>
<evidence type="ECO:0000256" key="4">
    <source>
        <dbReference type="ARBA" id="ARBA00023180"/>
    </source>
</evidence>
<dbReference type="RefSeq" id="XP_030846941.1">
    <property type="nucleotide sequence ID" value="XM_030991081.1"/>
</dbReference>
<feature type="disulfide bond" evidence="5">
    <location>
        <begin position="115"/>
        <end position="125"/>
    </location>
</feature>
<dbReference type="PANTHER" id="PTHR19331">
    <property type="entry name" value="SCAVENGER RECEPTOR DOMAIN-CONTAINING"/>
    <property type="match status" value="1"/>
</dbReference>
<sequence length="174" mass="18577">MIAITDMMKVLTLFWIHLMMGATICYFGSGDASQTTACNANEDRIVRLATGTNSSEGNVQVCVNGTRGHVCGASWDIADANVVCLSLGFTRAIRSFSEVSTEFSNDEIVLYNVDCRGDESSLFDCPHDVNLTGNCHLGGTAGIECSNDLEYSVCVPGLCHGDLEMKGCATIQSV</sequence>
<evidence type="ECO:0000313" key="8">
    <source>
        <dbReference type="EnsemblMetazoa" id="XP_030846941"/>
    </source>
</evidence>
<dbReference type="InterPro" id="IPR036772">
    <property type="entry name" value="SRCR-like_dom_sf"/>
</dbReference>
<feature type="disulfide bond" evidence="5">
    <location>
        <begin position="71"/>
        <end position="135"/>
    </location>
</feature>
<evidence type="ECO:0000256" key="5">
    <source>
        <dbReference type="PROSITE-ProRule" id="PRU00196"/>
    </source>
</evidence>
<evidence type="ECO:0000256" key="6">
    <source>
        <dbReference type="SAM" id="SignalP"/>
    </source>
</evidence>
<dbReference type="KEGG" id="spu:105442523"/>
<keyword evidence="1 6" id="KW-0732">Signal</keyword>
<feature type="disulfide bond" evidence="5">
    <location>
        <begin position="84"/>
        <end position="145"/>
    </location>
</feature>
<keyword evidence="2" id="KW-0677">Repeat</keyword>
<evidence type="ECO:0000259" key="7">
    <source>
        <dbReference type="PROSITE" id="PS50287"/>
    </source>
</evidence>
<keyword evidence="4" id="KW-0325">Glycoprotein</keyword>
<organism evidence="8 9">
    <name type="scientific">Strongylocentrotus purpuratus</name>
    <name type="common">Purple sea urchin</name>
    <dbReference type="NCBI Taxonomy" id="7668"/>
    <lineage>
        <taxon>Eukaryota</taxon>
        <taxon>Metazoa</taxon>
        <taxon>Echinodermata</taxon>
        <taxon>Eleutherozoa</taxon>
        <taxon>Echinozoa</taxon>
        <taxon>Echinoidea</taxon>
        <taxon>Euechinoidea</taxon>
        <taxon>Echinacea</taxon>
        <taxon>Camarodonta</taxon>
        <taxon>Echinidea</taxon>
        <taxon>Strongylocentrotidae</taxon>
        <taxon>Strongylocentrotus</taxon>
    </lineage>
</organism>
<dbReference type="Pfam" id="PF00530">
    <property type="entry name" value="SRCR"/>
    <property type="match status" value="1"/>
</dbReference>
<dbReference type="InterPro" id="IPR001190">
    <property type="entry name" value="SRCR"/>
</dbReference>
<keyword evidence="9" id="KW-1185">Reference proteome</keyword>
<dbReference type="Gene3D" id="3.10.250.10">
    <property type="entry name" value="SRCR-like domain"/>
    <property type="match status" value="1"/>
</dbReference>
<dbReference type="OrthoDB" id="536948at2759"/>
<reference evidence="8" key="2">
    <citation type="submission" date="2021-01" db="UniProtKB">
        <authorList>
            <consortium name="EnsemblMetazoa"/>
        </authorList>
    </citation>
    <scope>IDENTIFICATION</scope>
</reference>
<evidence type="ECO:0000256" key="2">
    <source>
        <dbReference type="ARBA" id="ARBA00022737"/>
    </source>
</evidence>
<dbReference type="FunFam" id="3.10.250.10:FF:000019">
    <property type="entry name" value="Neurotrypsin"/>
    <property type="match status" value="1"/>
</dbReference>
<evidence type="ECO:0000256" key="3">
    <source>
        <dbReference type="ARBA" id="ARBA00023157"/>
    </source>
</evidence>
<dbReference type="PROSITE" id="PS50287">
    <property type="entry name" value="SRCR_2"/>
    <property type="match status" value="1"/>
</dbReference>
<reference evidence="9" key="1">
    <citation type="submission" date="2015-02" db="EMBL/GenBank/DDBJ databases">
        <title>Genome sequencing for Strongylocentrotus purpuratus.</title>
        <authorList>
            <person name="Murali S."/>
            <person name="Liu Y."/>
            <person name="Vee V."/>
            <person name="English A."/>
            <person name="Wang M."/>
            <person name="Skinner E."/>
            <person name="Han Y."/>
            <person name="Muzny D.M."/>
            <person name="Worley K.C."/>
            <person name="Gibbs R.A."/>
        </authorList>
    </citation>
    <scope>NUCLEOTIDE SEQUENCE</scope>
</reference>